<dbReference type="InterPro" id="IPR000551">
    <property type="entry name" value="MerR-type_HTH_dom"/>
</dbReference>
<evidence type="ECO:0000313" key="7">
    <source>
        <dbReference type="Proteomes" id="UP000274841"/>
    </source>
</evidence>
<dbReference type="InterPro" id="IPR009061">
    <property type="entry name" value="DNA-bd_dom_put_sf"/>
</dbReference>
<evidence type="ECO:0000313" key="6">
    <source>
        <dbReference type="EMBL" id="AZS39580.1"/>
    </source>
</evidence>
<dbReference type="SMART" id="SM00422">
    <property type="entry name" value="HTH_MERR"/>
    <property type="match status" value="1"/>
</dbReference>
<evidence type="ECO:0000256" key="1">
    <source>
        <dbReference type="ARBA" id="ARBA00022491"/>
    </source>
</evidence>
<evidence type="ECO:0000256" key="2">
    <source>
        <dbReference type="ARBA" id="ARBA00023015"/>
    </source>
</evidence>
<dbReference type="RefSeq" id="WP_046747316.1">
    <property type="nucleotide sequence ID" value="NZ_CP031422.1"/>
</dbReference>
<dbReference type="GO" id="GO:0003677">
    <property type="term" value="F:DNA binding"/>
    <property type="evidence" value="ECO:0007669"/>
    <property type="project" value="UniProtKB-KW"/>
</dbReference>
<gene>
    <name evidence="6" type="primary">tipA_2</name>
    <name evidence="6" type="ORF">CVS54_00890</name>
</gene>
<keyword evidence="3" id="KW-0238">DNA-binding</keyword>
<dbReference type="PANTHER" id="PTHR30204:SF69">
    <property type="entry name" value="MERR-FAMILY TRANSCRIPTIONAL REGULATOR"/>
    <property type="match status" value="1"/>
</dbReference>
<sequence>MKSSSEHPWSVGDVATRFDLPTNVLRHWESVGLLTPPRDAAGRRRYGEDEVVRIAVIQRSKAAGMTLEQIAVLLDDGSAGRHQVLQQHLDDIDRRMEEMRLSREMTEHAMGCRAHDIATCPRFRAGVDDILARF</sequence>
<dbReference type="PANTHER" id="PTHR30204">
    <property type="entry name" value="REDOX-CYCLING DRUG-SENSING TRANSCRIPTIONAL ACTIVATOR SOXR"/>
    <property type="match status" value="1"/>
</dbReference>
<keyword evidence="1" id="KW-0678">Repressor</keyword>
<protein>
    <submittedName>
        <fullName evidence="6">HTH-type transcriptional activator TipA</fullName>
    </submittedName>
</protein>
<dbReference type="Gene3D" id="1.10.1660.10">
    <property type="match status" value="1"/>
</dbReference>
<dbReference type="Proteomes" id="UP000274841">
    <property type="component" value="Chromosome"/>
</dbReference>
<proteinExistence type="predicted"/>
<keyword evidence="2" id="KW-0805">Transcription regulation</keyword>
<organism evidence="6 7">
    <name type="scientific">Microbacterium oxydans</name>
    <dbReference type="NCBI Taxonomy" id="82380"/>
    <lineage>
        <taxon>Bacteria</taxon>
        <taxon>Bacillati</taxon>
        <taxon>Actinomycetota</taxon>
        <taxon>Actinomycetes</taxon>
        <taxon>Micrococcales</taxon>
        <taxon>Microbacteriaceae</taxon>
        <taxon>Microbacterium</taxon>
    </lineage>
</organism>
<dbReference type="PROSITE" id="PS50937">
    <property type="entry name" value="HTH_MERR_2"/>
    <property type="match status" value="1"/>
</dbReference>
<name>A0A3Q9J2A4_9MICO</name>
<dbReference type="SUPFAM" id="SSF46955">
    <property type="entry name" value="Putative DNA-binding domain"/>
    <property type="match status" value="1"/>
</dbReference>
<accession>A0A3Q9J2A4</accession>
<dbReference type="Pfam" id="PF13411">
    <property type="entry name" value="MerR_1"/>
    <property type="match status" value="1"/>
</dbReference>
<keyword evidence="4" id="KW-0804">Transcription</keyword>
<dbReference type="InterPro" id="IPR047057">
    <property type="entry name" value="MerR_fam"/>
</dbReference>
<dbReference type="GO" id="GO:0003700">
    <property type="term" value="F:DNA-binding transcription factor activity"/>
    <property type="evidence" value="ECO:0007669"/>
    <property type="project" value="InterPro"/>
</dbReference>
<evidence type="ECO:0000259" key="5">
    <source>
        <dbReference type="PROSITE" id="PS50937"/>
    </source>
</evidence>
<dbReference type="CDD" id="cd00592">
    <property type="entry name" value="HTH_MerR-like"/>
    <property type="match status" value="1"/>
</dbReference>
<evidence type="ECO:0000256" key="3">
    <source>
        <dbReference type="ARBA" id="ARBA00023125"/>
    </source>
</evidence>
<dbReference type="EMBL" id="CP031422">
    <property type="protein sequence ID" value="AZS39580.1"/>
    <property type="molecule type" value="Genomic_DNA"/>
</dbReference>
<reference evidence="6 7" key="1">
    <citation type="submission" date="2018-08" db="EMBL/GenBank/DDBJ databases">
        <title>Microbacterium oxydans strain HG3.</title>
        <authorList>
            <person name="ORTET P."/>
        </authorList>
    </citation>
    <scope>NUCLEOTIDE SEQUENCE [LARGE SCALE GENOMIC DNA]</scope>
    <source>
        <strain evidence="6 7">HG3</strain>
    </source>
</reference>
<evidence type="ECO:0000256" key="4">
    <source>
        <dbReference type="ARBA" id="ARBA00023163"/>
    </source>
</evidence>
<dbReference type="AlphaFoldDB" id="A0A3Q9J2A4"/>
<dbReference type="KEGG" id="moy:CVS54_00890"/>
<feature type="domain" description="HTH merR-type" evidence="5">
    <location>
        <begin position="8"/>
        <end position="76"/>
    </location>
</feature>